<dbReference type="AlphaFoldDB" id="A0A2J6PZU9"/>
<protein>
    <submittedName>
        <fullName evidence="1">Uncharacterized protein</fullName>
    </submittedName>
</protein>
<dbReference type="EMBL" id="KZ613489">
    <property type="protein sequence ID" value="PMD19436.1"/>
    <property type="molecule type" value="Genomic_DNA"/>
</dbReference>
<name>A0A2J6PZU9_9HELO</name>
<evidence type="ECO:0000313" key="2">
    <source>
        <dbReference type="Proteomes" id="UP000235672"/>
    </source>
</evidence>
<reference evidence="1 2" key="1">
    <citation type="submission" date="2016-05" db="EMBL/GenBank/DDBJ databases">
        <title>A degradative enzymes factory behind the ericoid mycorrhizal symbiosis.</title>
        <authorList>
            <consortium name="DOE Joint Genome Institute"/>
            <person name="Martino E."/>
            <person name="Morin E."/>
            <person name="Grelet G."/>
            <person name="Kuo A."/>
            <person name="Kohler A."/>
            <person name="Daghino S."/>
            <person name="Barry K."/>
            <person name="Choi C."/>
            <person name="Cichocki N."/>
            <person name="Clum A."/>
            <person name="Copeland A."/>
            <person name="Hainaut M."/>
            <person name="Haridas S."/>
            <person name="Labutti K."/>
            <person name="Lindquist E."/>
            <person name="Lipzen A."/>
            <person name="Khouja H.-R."/>
            <person name="Murat C."/>
            <person name="Ohm R."/>
            <person name="Olson A."/>
            <person name="Spatafora J."/>
            <person name="Veneault-Fourrey C."/>
            <person name="Henrissat B."/>
            <person name="Grigoriev I."/>
            <person name="Martin F."/>
            <person name="Perotto S."/>
        </authorList>
    </citation>
    <scope>NUCLEOTIDE SEQUENCE [LARGE SCALE GENOMIC DNA]</scope>
    <source>
        <strain evidence="1 2">UAMH 7357</strain>
    </source>
</reference>
<accession>A0A2J6PZU9</accession>
<dbReference type="OrthoDB" id="3527261at2759"/>
<organism evidence="1 2">
    <name type="scientific">Hyaloscypha hepaticicola</name>
    <dbReference type="NCBI Taxonomy" id="2082293"/>
    <lineage>
        <taxon>Eukaryota</taxon>
        <taxon>Fungi</taxon>
        <taxon>Dikarya</taxon>
        <taxon>Ascomycota</taxon>
        <taxon>Pezizomycotina</taxon>
        <taxon>Leotiomycetes</taxon>
        <taxon>Helotiales</taxon>
        <taxon>Hyaloscyphaceae</taxon>
        <taxon>Hyaloscypha</taxon>
    </lineage>
</organism>
<evidence type="ECO:0000313" key="1">
    <source>
        <dbReference type="EMBL" id="PMD19436.1"/>
    </source>
</evidence>
<sequence>MPGRPYIMQHQSLLCDFVFSPSITRPCEPEAQTYNASTEMAQFGSNGQSNLGSLGIRPFFNLAPLPTIVAEWTSLIPLVCHLASHQDSHLLAGELAITGSIYIGLFPKLGVLNNIARLIKDGTEFFDRASPTGNVGNEVWDVMWGSTFPCANGAASAIIAAYALRNSKKALDLDDDHDGRIERPTKLHRRSTTNSQLPFSRTHDDKRGHWGPICKEYLTQSFVTCTPQAFTTPVGVYRRCQTLHILDFRRAPIIFPWHLRLYHFMSSIRWEILMIALLVIGDIFLGLFGLYGTTAAVLCGIVSRIACRFLRFKRPPGFLTNNEKHDACMLVSAHRNASTWYLFRGDRGIVDYLLNKPMISPPEPSYWIWSWFRIGHILQILSMTFVAAQRGWDGVAMTVLLLLEKIWSHYWNHHWLGAQWLESQGIRIETRSFNFTGRTQMIATIRALSGSGNISWMDDIIVPHPRRDALLEYVDAIIKEPGEKPEIIGLDEKDAMWIDLQARVVVHAVDIIRREFLYFVQV</sequence>
<dbReference type="Proteomes" id="UP000235672">
    <property type="component" value="Unassembled WGS sequence"/>
</dbReference>
<keyword evidence="2" id="KW-1185">Reference proteome</keyword>
<proteinExistence type="predicted"/>
<gene>
    <name evidence="1" type="ORF">NA56DRAFT_690435</name>
</gene>